<gene>
    <name evidence="2" type="ORF">QBC47DRAFT_442184</name>
</gene>
<keyword evidence="1" id="KW-0812">Transmembrane</keyword>
<evidence type="ECO:0000313" key="3">
    <source>
        <dbReference type="Proteomes" id="UP001239445"/>
    </source>
</evidence>
<comment type="caution">
    <text evidence="2">The sequence shown here is derived from an EMBL/GenBank/DDBJ whole genome shotgun (WGS) entry which is preliminary data.</text>
</comment>
<dbReference type="AlphaFoldDB" id="A0AAJ0BFI1"/>
<feature type="transmembrane region" description="Helical" evidence="1">
    <location>
        <begin position="203"/>
        <end position="226"/>
    </location>
</feature>
<dbReference type="EMBL" id="MU839830">
    <property type="protein sequence ID" value="KAK1757340.1"/>
    <property type="molecule type" value="Genomic_DNA"/>
</dbReference>
<feature type="transmembrane region" description="Helical" evidence="1">
    <location>
        <begin position="167"/>
        <end position="191"/>
    </location>
</feature>
<feature type="transmembrane region" description="Helical" evidence="1">
    <location>
        <begin position="260"/>
        <end position="281"/>
    </location>
</feature>
<dbReference type="PANTHER" id="PTHR37577">
    <property type="entry name" value="INTEGRAL MEMBRANE PROTEIN"/>
    <property type="match status" value="1"/>
</dbReference>
<organism evidence="2 3">
    <name type="scientific">Echria macrotheca</name>
    <dbReference type="NCBI Taxonomy" id="438768"/>
    <lineage>
        <taxon>Eukaryota</taxon>
        <taxon>Fungi</taxon>
        <taxon>Dikarya</taxon>
        <taxon>Ascomycota</taxon>
        <taxon>Pezizomycotina</taxon>
        <taxon>Sordariomycetes</taxon>
        <taxon>Sordariomycetidae</taxon>
        <taxon>Sordariales</taxon>
        <taxon>Schizotheciaceae</taxon>
        <taxon>Echria</taxon>
    </lineage>
</organism>
<keyword evidence="3" id="KW-1185">Reference proteome</keyword>
<keyword evidence="1" id="KW-1133">Transmembrane helix</keyword>
<feature type="transmembrane region" description="Helical" evidence="1">
    <location>
        <begin position="41"/>
        <end position="60"/>
    </location>
</feature>
<feature type="transmembrane region" description="Helical" evidence="1">
    <location>
        <begin position="328"/>
        <end position="347"/>
    </location>
</feature>
<keyword evidence="1" id="KW-0472">Membrane</keyword>
<evidence type="ECO:0000313" key="2">
    <source>
        <dbReference type="EMBL" id="KAK1757340.1"/>
    </source>
</evidence>
<sequence>MSSQEPVDLLSVGQNRRVYDCFNDRLEVEPYADISGIGAHVGYLGTAYLVIVILSGYYFLAFDPLRSPFTESEIPLHLEEESAGVEAEKRGIKRQWEPNPIDVACVGFCRRVFAKPARPSIHEQPSSQLEDAFHSSVLTLCDVQIATGTGILVSAYASLNGEEGISVYHWMIVIYLAWFANLTHLTGLTLLRPHLYRYSGERNWRMVFIVSLFVLLLVAQVPTIYFGAARYPAYARCFFDVRTVMKRMQLHDPYGHQYELVSAPAIVSMVLLALGFLTRIVKGSSRLSRNLGRLRRWASDIAQLSIHRIAGVSSSSEMFRTRPRLQQLWAVLVVRPLVAVFLTWRLYMDLCSSLLSEVR</sequence>
<name>A0AAJ0BFI1_9PEZI</name>
<evidence type="ECO:0000256" key="1">
    <source>
        <dbReference type="SAM" id="Phobius"/>
    </source>
</evidence>
<dbReference type="PANTHER" id="PTHR37577:SF1">
    <property type="entry name" value="INTEGRAL MEMBRANE PROTEIN"/>
    <property type="match status" value="1"/>
</dbReference>
<accession>A0AAJ0BFI1</accession>
<dbReference type="Proteomes" id="UP001239445">
    <property type="component" value="Unassembled WGS sequence"/>
</dbReference>
<evidence type="ECO:0008006" key="4">
    <source>
        <dbReference type="Google" id="ProtNLM"/>
    </source>
</evidence>
<dbReference type="InterPro" id="IPR053018">
    <property type="entry name" value="Elsinochrome_Biosynth-Asso"/>
</dbReference>
<reference evidence="2" key="1">
    <citation type="submission" date="2023-06" db="EMBL/GenBank/DDBJ databases">
        <title>Genome-scale phylogeny and comparative genomics of the fungal order Sordariales.</title>
        <authorList>
            <consortium name="Lawrence Berkeley National Laboratory"/>
            <person name="Hensen N."/>
            <person name="Bonometti L."/>
            <person name="Westerberg I."/>
            <person name="Brannstrom I.O."/>
            <person name="Guillou S."/>
            <person name="Cros-Aarteil S."/>
            <person name="Calhoun S."/>
            <person name="Haridas S."/>
            <person name="Kuo A."/>
            <person name="Mondo S."/>
            <person name="Pangilinan J."/>
            <person name="Riley R."/>
            <person name="Labutti K."/>
            <person name="Andreopoulos B."/>
            <person name="Lipzen A."/>
            <person name="Chen C."/>
            <person name="Yanf M."/>
            <person name="Daum C."/>
            <person name="Ng V."/>
            <person name="Clum A."/>
            <person name="Steindorff A."/>
            <person name="Ohm R."/>
            <person name="Martin F."/>
            <person name="Silar P."/>
            <person name="Natvig D."/>
            <person name="Lalanne C."/>
            <person name="Gautier V."/>
            <person name="Ament-Velasquez S.L."/>
            <person name="Kruys A."/>
            <person name="Hutchinson M.I."/>
            <person name="Powell A.J."/>
            <person name="Barry K."/>
            <person name="Miller A.N."/>
            <person name="Grigoriev I.V."/>
            <person name="Debuchy R."/>
            <person name="Gladieux P."/>
            <person name="Thoren M.H."/>
            <person name="Johannesson H."/>
        </authorList>
    </citation>
    <scope>NUCLEOTIDE SEQUENCE</scope>
    <source>
        <strain evidence="2">PSN4</strain>
    </source>
</reference>
<proteinExistence type="predicted"/>
<protein>
    <recommendedName>
        <fullName evidence="4">Transmembrane protein</fullName>
    </recommendedName>
</protein>